<evidence type="ECO:0000259" key="1">
    <source>
        <dbReference type="Pfam" id="PF08241"/>
    </source>
</evidence>
<gene>
    <name evidence="2" type="ORF">AMC81_CH01152</name>
    <name evidence="3" type="ORF">HER27_013800</name>
</gene>
<dbReference type="GO" id="GO:0008757">
    <property type="term" value="F:S-adenosylmethionine-dependent methyltransferase activity"/>
    <property type="evidence" value="ECO:0007669"/>
    <property type="project" value="InterPro"/>
</dbReference>
<evidence type="ECO:0000313" key="5">
    <source>
        <dbReference type="Proteomes" id="UP000540266"/>
    </source>
</evidence>
<feature type="domain" description="Methyltransferase type 11" evidence="1">
    <location>
        <begin position="115"/>
        <end position="161"/>
    </location>
</feature>
<dbReference type="EMBL" id="CP013568">
    <property type="protein sequence ID" value="ANL83962.1"/>
    <property type="molecule type" value="Genomic_DNA"/>
</dbReference>
<name>A0A192T6R5_9HYPH</name>
<dbReference type="STRING" id="396.AMC85_CH01219"/>
<dbReference type="Proteomes" id="UP000540266">
    <property type="component" value="Chromosome"/>
</dbReference>
<dbReference type="CDD" id="cd02440">
    <property type="entry name" value="AdoMet_MTases"/>
    <property type="match status" value="1"/>
</dbReference>
<dbReference type="GeneID" id="45956568"/>
<keyword evidence="4" id="KW-1185">Reference proteome</keyword>
<dbReference type="AlphaFoldDB" id="A0A192T6R5"/>
<sequence length="259" mass="29634">MALFHACPICRSRIPHFVPLPRYYIDKAVEHGFPYRIDEFETINHQAYSCPNCHSTDRDRLYALFLTPVFQRLDQAQPVRFLDIAPGRALTFWLKGHPHVFYRSCDMHMPEADDKADIHNLPYADESFDFVLCSHVLEHVEDPVRATAEIRRVLKQDSVAILMAPICLSIEDTYENPEVTTPEGRWAHFGQDDHVRIFSRSGFIDVIQRAGLAVQQIPVTEFLTPQVCDTYGIGRGSVLYLGVKQQAVQQAPEPERNVA</sequence>
<dbReference type="GO" id="GO:0032259">
    <property type="term" value="P:methylation"/>
    <property type="evidence" value="ECO:0007669"/>
    <property type="project" value="UniProtKB-KW"/>
</dbReference>
<proteinExistence type="predicted"/>
<protein>
    <submittedName>
        <fullName evidence="3">Methyltransferase domain-containing protein</fullName>
    </submittedName>
    <submittedName>
        <fullName evidence="2">SAM-dependent methyltransferase protein</fullName>
    </submittedName>
</protein>
<dbReference type="EMBL" id="CP064931">
    <property type="protein sequence ID" value="QPK07558.1"/>
    <property type="molecule type" value="Genomic_DNA"/>
</dbReference>
<reference evidence="2 4" key="1">
    <citation type="submission" date="2015-11" db="EMBL/GenBank/DDBJ databases">
        <title>The limits of bacterial species coexistence and the symbiotic plasmid transference in sympatric Rhizobium populations.</title>
        <authorList>
            <person name="Perez-Carrascal O.M."/>
            <person name="VanInsberghe D."/>
            <person name="Juarez S."/>
            <person name="Polz M.F."/>
            <person name="Vinuesa P."/>
            <person name="Gonzalez V."/>
        </authorList>
    </citation>
    <scope>NUCLEOTIDE SEQUENCE [LARGE SCALE GENOMIC DNA]</scope>
    <source>
        <strain evidence="2 4">N771</strain>
    </source>
</reference>
<organism evidence="3 5">
    <name type="scientific">Rhizobium phaseoli</name>
    <dbReference type="NCBI Taxonomy" id="396"/>
    <lineage>
        <taxon>Bacteria</taxon>
        <taxon>Pseudomonadati</taxon>
        <taxon>Pseudomonadota</taxon>
        <taxon>Alphaproteobacteria</taxon>
        <taxon>Hyphomicrobiales</taxon>
        <taxon>Rhizobiaceae</taxon>
        <taxon>Rhizobium/Agrobacterium group</taxon>
        <taxon>Rhizobium</taxon>
    </lineage>
</organism>
<evidence type="ECO:0000313" key="2">
    <source>
        <dbReference type="EMBL" id="ANL83962.1"/>
    </source>
</evidence>
<accession>A0A192T6R5</accession>
<keyword evidence="3" id="KW-0808">Transferase</keyword>
<evidence type="ECO:0000313" key="3">
    <source>
        <dbReference type="EMBL" id="QPK07558.1"/>
    </source>
</evidence>
<evidence type="ECO:0000313" key="4">
    <source>
        <dbReference type="Proteomes" id="UP000078551"/>
    </source>
</evidence>
<dbReference type="Proteomes" id="UP000078551">
    <property type="component" value="Chromosome"/>
</dbReference>
<dbReference type="InterPro" id="IPR013216">
    <property type="entry name" value="Methyltransf_11"/>
</dbReference>
<keyword evidence="3" id="KW-0489">Methyltransferase</keyword>
<reference evidence="3 5" key="2">
    <citation type="submission" date="2020-11" db="EMBL/GenBank/DDBJ databases">
        <title>Indigenous Rhizobia Nodulating Common beans in Western Kenya.</title>
        <authorList>
            <person name="Wekesa C.S."/>
            <person name="Oelmueller R."/>
            <person name="Furch A.C."/>
        </authorList>
    </citation>
    <scope>NUCLEOTIDE SEQUENCE [LARGE SCALE GENOMIC DNA]</scope>
    <source>
        <strain evidence="5">BS3</strain>
        <strain evidence="3">S3</strain>
    </source>
</reference>
<dbReference type="Gene3D" id="3.40.50.150">
    <property type="entry name" value="Vaccinia Virus protein VP39"/>
    <property type="match status" value="1"/>
</dbReference>
<dbReference type="Pfam" id="PF08241">
    <property type="entry name" value="Methyltransf_11"/>
    <property type="match status" value="1"/>
</dbReference>
<dbReference type="SUPFAM" id="SSF53335">
    <property type="entry name" value="S-adenosyl-L-methionine-dependent methyltransferases"/>
    <property type="match status" value="1"/>
</dbReference>
<dbReference type="InterPro" id="IPR029063">
    <property type="entry name" value="SAM-dependent_MTases_sf"/>
</dbReference>
<dbReference type="RefSeq" id="WP_012483081.1">
    <property type="nucleotide sequence ID" value="NZ_CP013522.1"/>
</dbReference>